<feature type="region of interest" description="Disordered" evidence="1">
    <location>
        <begin position="462"/>
        <end position="485"/>
    </location>
</feature>
<accession>A0A4Q9Q7W0</accession>
<name>A0A4Q9Q7W0_9APHY</name>
<gene>
    <name evidence="2" type="ORF">BD310DRAFT_917808</name>
</gene>
<feature type="region of interest" description="Disordered" evidence="1">
    <location>
        <begin position="1"/>
        <end position="73"/>
    </location>
</feature>
<feature type="compositionally biased region" description="Basic and acidic residues" evidence="1">
    <location>
        <begin position="34"/>
        <end position="52"/>
    </location>
</feature>
<dbReference type="Proteomes" id="UP000292082">
    <property type="component" value="Unassembled WGS sequence"/>
</dbReference>
<reference evidence="2 3" key="1">
    <citation type="submission" date="2019-01" db="EMBL/GenBank/DDBJ databases">
        <title>Draft genome sequences of three monokaryotic isolates of the white-rot basidiomycete fungus Dichomitus squalens.</title>
        <authorList>
            <consortium name="DOE Joint Genome Institute"/>
            <person name="Lopez S.C."/>
            <person name="Andreopoulos B."/>
            <person name="Pangilinan J."/>
            <person name="Lipzen A."/>
            <person name="Riley R."/>
            <person name="Ahrendt S."/>
            <person name="Ng V."/>
            <person name="Barry K."/>
            <person name="Daum C."/>
            <person name="Grigoriev I.V."/>
            <person name="Hilden K.S."/>
            <person name="Makela M.R."/>
            <person name="de Vries R.P."/>
        </authorList>
    </citation>
    <scope>NUCLEOTIDE SEQUENCE [LARGE SCALE GENOMIC DNA]</scope>
    <source>
        <strain evidence="2 3">CBS 464.89</strain>
    </source>
</reference>
<organism evidence="2 3">
    <name type="scientific">Dichomitus squalens</name>
    <dbReference type="NCBI Taxonomy" id="114155"/>
    <lineage>
        <taxon>Eukaryota</taxon>
        <taxon>Fungi</taxon>
        <taxon>Dikarya</taxon>
        <taxon>Basidiomycota</taxon>
        <taxon>Agaricomycotina</taxon>
        <taxon>Agaricomycetes</taxon>
        <taxon>Polyporales</taxon>
        <taxon>Polyporaceae</taxon>
        <taxon>Dichomitus</taxon>
    </lineage>
</organism>
<proteinExistence type="predicted"/>
<feature type="region of interest" description="Disordered" evidence="1">
    <location>
        <begin position="224"/>
        <end position="323"/>
    </location>
</feature>
<evidence type="ECO:0000313" key="3">
    <source>
        <dbReference type="Proteomes" id="UP000292082"/>
    </source>
</evidence>
<keyword evidence="3" id="KW-1185">Reference proteome</keyword>
<dbReference type="AlphaFoldDB" id="A0A4Q9Q7W0"/>
<evidence type="ECO:0000256" key="1">
    <source>
        <dbReference type="SAM" id="MobiDB-lite"/>
    </source>
</evidence>
<sequence>MQRAQVQKILEMPDLLGLSRTPKTRTPLCSSPQDEPRTPPRRVREQDAHDKVSSQMPAMHRSSPPTIASSPRIKQCGFRQSLRSPTGSLECIAVSSSEHSSKPFKGVDSVFVPMCLDSTPPPVADDSGYAEYWSGVEPEYEPARVPFYALSADRCLPASPSRNSSSPSMVPLRARSSSLVSLPIFATLSCTPSPHGITRSFFMSSPSHLDLPLPLAAAQFISDMPSPDHVPEPLEPSPLPPSDISGYSWSRPASRPQDSYDVPQASFSFSSNPTEPGDTEDRTFPDEGTPDLRETSCGGSVYSFLGSSQDDMSQDIAGPPNDEDRWDTICLEDVLGNLFEDADPWNELGRVLDLSLSPDEPTRDIEDTLAMLGACGRRGLGFTVPERLLISRDLSTSQTLVGSCDDDLTQGRYSIISSIIISSSPGPMYPADYRSCGLSELPPLLYPSADPGIEETKIASVGSASANEERGSFSPPQRSLAASRGEAERQFSVESMEDQYECVPQLSGQNATCCKPSEACGNIDHVTEHAGAHLRSHGQQELDVGGGGDEPEPIIDGPSLFYDEDCVCSEGE</sequence>
<protein>
    <submittedName>
        <fullName evidence="2">Uncharacterized protein</fullName>
    </submittedName>
</protein>
<feature type="compositionally biased region" description="Polar residues" evidence="1">
    <location>
        <begin position="265"/>
        <end position="274"/>
    </location>
</feature>
<evidence type="ECO:0000313" key="2">
    <source>
        <dbReference type="EMBL" id="TBU63106.1"/>
    </source>
</evidence>
<dbReference type="EMBL" id="ML145091">
    <property type="protein sequence ID" value="TBU63106.1"/>
    <property type="molecule type" value="Genomic_DNA"/>
</dbReference>
<feature type="compositionally biased region" description="Basic and acidic residues" evidence="1">
    <location>
        <begin position="279"/>
        <end position="294"/>
    </location>
</feature>
<feature type="region of interest" description="Disordered" evidence="1">
    <location>
        <begin position="531"/>
        <end position="560"/>
    </location>
</feature>